<dbReference type="Proteomes" id="UP000049472">
    <property type="component" value="Unassembled WGS sequence"/>
</dbReference>
<dbReference type="AlphaFoldDB" id="A0A0M6WUW6"/>
<keyword evidence="3" id="KW-1185">Reference proteome</keyword>
<sequence length="169" mass="20015">MRSEPVFDIQQATKNDISIIEDIFFDVIRWMDEKDISNKWNSENIKWENLKKDYKISDFFILYYNKYPAGCIAITDEDRTYFSNCKKGENIFLHKMAVKRNFAGNDLSTYLINYAKKYAAENNKKSIKLDCNMKRGKLRELYEKNGFVLVGQHDCGNNYIMALYSYDLL</sequence>
<organism evidence="2 3">
    <name type="scientific">Agathobacter rectalis</name>
    <dbReference type="NCBI Taxonomy" id="39491"/>
    <lineage>
        <taxon>Bacteria</taxon>
        <taxon>Bacillati</taxon>
        <taxon>Bacillota</taxon>
        <taxon>Clostridia</taxon>
        <taxon>Lachnospirales</taxon>
        <taxon>Lachnospiraceae</taxon>
        <taxon>Agathobacter</taxon>
    </lineage>
</organism>
<name>A0A0M6WUW6_9FIRM</name>
<dbReference type="InterPro" id="IPR000182">
    <property type="entry name" value="GNAT_dom"/>
</dbReference>
<dbReference type="Pfam" id="PF00583">
    <property type="entry name" value="Acetyltransf_1"/>
    <property type="match status" value="1"/>
</dbReference>
<dbReference type="RefSeq" id="WP_055062570.1">
    <property type="nucleotide sequence ID" value="NZ_CVRQ01000034.1"/>
</dbReference>
<dbReference type="PROSITE" id="PS51186">
    <property type="entry name" value="GNAT"/>
    <property type="match status" value="1"/>
</dbReference>
<feature type="domain" description="N-acetyltransferase" evidence="1">
    <location>
        <begin position="7"/>
        <end position="166"/>
    </location>
</feature>
<accession>A0A0M6WUW6</accession>
<dbReference type="CDD" id="cd04301">
    <property type="entry name" value="NAT_SF"/>
    <property type="match status" value="1"/>
</dbReference>
<protein>
    <recommendedName>
        <fullName evidence="1">N-acetyltransferase domain-containing protein</fullName>
    </recommendedName>
</protein>
<evidence type="ECO:0000313" key="2">
    <source>
        <dbReference type="EMBL" id="CRL41386.1"/>
    </source>
</evidence>
<evidence type="ECO:0000259" key="1">
    <source>
        <dbReference type="PROSITE" id="PS51186"/>
    </source>
</evidence>
<dbReference type="EMBL" id="CVRQ01000034">
    <property type="protein sequence ID" value="CRL41386.1"/>
    <property type="molecule type" value="Genomic_DNA"/>
</dbReference>
<dbReference type="InterPro" id="IPR016181">
    <property type="entry name" value="Acyl_CoA_acyltransferase"/>
</dbReference>
<gene>
    <name evidence="2" type="ORF">T1815_26801</name>
</gene>
<proteinExistence type="predicted"/>
<reference evidence="3" key="1">
    <citation type="submission" date="2015-05" db="EMBL/GenBank/DDBJ databases">
        <authorList>
            <consortium name="Pathogen Informatics"/>
        </authorList>
    </citation>
    <scope>NUCLEOTIDE SEQUENCE [LARGE SCALE GENOMIC DNA]</scope>
    <source>
        <strain evidence="3">T1-815</strain>
    </source>
</reference>
<dbReference type="SUPFAM" id="SSF55729">
    <property type="entry name" value="Acyl-CoA N-acyltransferases (Nat)"/>
    <property type="match status" value="1"/>
</dbReference>
<dbReference type="Gene3D" id="3.40.630.30">
    <property type="match status" value="1"/>
</dbReference>
<evidence type="ECO:0000313" key="3">
    <source>
        <dbReference type="Proteomes" id="UP000049472"/>
    </source>
</evidence>
<dbReference type="GO" id="GO:0016747">
    <property type="term" value="F:acyltransferase activity, transferring groups other than amino-acyl groups"/>
    <property type="evidence" value="ECO:0007669"/>
    <property type="project" value="InterPro"/>
</dbReference>